<evidence type="ECO:0008006" key="5">
    <source>
        <dbReference type="Google" id="ProtNLM"/>
    </source>
</evidence>
<name>A0A2B8BGU6_9PROT</name>
<evidence type="ECO:0000313" key="3">
    <source>
        <dbReference type="EMBL" id="PGH56763.1"/>
    </source>
</evidence>
<feature type="transmembrane region" description="Helical" evidence="2">
    <location>
        <begin position="12"/>
        <end position="32"/>
    </location>
</feature>
<accession>A0A2B8BGU6</accession>
<feature type="compositionally biased region" description="Polar residues" evidence="1">
    <location>
        <begin position="84"/>
        <end position="93"/>
    </location>
</feature>
<gene>
    <name evidence="3" type="ORF">CRT60_13965</name>
</gene>
<proteinExistence type="predicted"/>
<organism evidence="3 4">
    <name type="scientific">Azospirillum palustre</name>
    <dbReference type="NCBI Taxonomy" id="2044885"/>
    <lineage>
        <taxon>Bacteria</taxon>
        <taxon>Pseudomonadati</taxon>
        <taxon>Pseudomonadota</taxon>
        <taxon>Alphaproteobacteria</taxon>
        <taxon>Rhodospirillales</taxon>
        <taxon>Azospirillaceae</taxon>
        <taxon>Azospirillum</taxon>
    </lineage>
</organism>
<comment type="caution">
    <text evidence="3">The sequence shown here is derived from an EMBL/GenBank/DDBJ whole genome shotgun (WGS) entry which is preliminary data.</text>
</comment>
<evidence type="ECO:0000256" key="1">
    <source>
        <dbReference type="SAM" id="MobiDB-lite"/>
    </source>
</evidence>
<dbReference type="OrthoDB" id="7305060at2"/>
<keyword evidence="4" id="KW-1185">Reference proteome</keyword>
<protein>
    <recommendedName>
        <fullName evidence="5">DUF3035 domain-containing protein</fullName>
    </recommendedName>
</protein>
<keyword evidence="2" id="KW-0812">Transmembrane</keyword>
<keyword evidence="2" id="KW-0472">Membrane</keyword>
<dbReference type="Proteomes" id="UP000225379">
    <property type="component" value="Unassembled WGS sequence"/>
</dbReference>
<feature type="compositionally biased region" description="Basic and acidic residues" evidence="1">
    <location>
        <begin position="98"/>
        <end position="112"/>
    </location>
</feature>
<feature type="region of interest" description="Disordered" evidence="1">
    <location>
        <begin position="46"/>
        <end position="138"/>
    </location>
</feature>
<dbReference type="EMBL" id="PDKW01000041">
    <property type="protein sequence ID" value="PGH56763.1"/>
    <property type="molecule type" value="Genomic_DNA"/>
</dbReference>
<evidence type="ECO:0000313" key="4">
    <source>
        <dbReference type="Proteomes" id="UP000225379"/>
    </source>
</evidence>
<sequence length="138" mass="14540">MVTGSQGNGRGIAACGRAFSLLIVAIPMVFGLSACSDRMLDTGPLGAITGEPSPVSDNSSPIRSMSGERSGYPNLGTVPPRPTDLTTEAQRQQAMDRLAQDRAASRRTREQTEAIQVPEPLPTPMAVPPKPDLRPGKS</sequence>
<reference evidence="4" key="1">
    <citation type="submission" date="2017-10" db="EMBL/GenBank/DDBJ databases">
        <authorList>
            <person name="Kravchenko I.K."/>
            <person name="Grouzdev D.S."/>
        </authorList>
    </citation>
    <scope>NUCLEOTIDE SEQUENCE [LARGE SCALE GENOMIC DNA]</scope>
    <source>
        <strain evidence="4">B2</strain>
    </source>
</reference>
<feature type="compositionally biased region" description="Pro residues" evidence="1">
    <location>
        <begin position="119"/>
        <end position="130"/>
    </location>
</feature>
<evidence type="ECO:0000256" key="2">
    <source>
        <dbReference type="SAM" id="Phobius"/>
    </source>
</evidence>
<keyword evidence="2" id="KW-1133">Transmembrane helix</keyword>
<dbReference type="AlphaFoldDB" id="A0A2B8BGU6"/>